<dbReference type="InterPro" id="IPR037185">
    <property type="entry name" value="EmrE-like"/>
</dbReference>
<keyword evidence="4" id="KW-1185">Reference proteome</keyword>
<dbReference type="PANTHER" id="PTHR22911:SF79">
    <property type="entry name" value="MOBA-LIKE NTP TRANSFERASE DOMAIN-CONTAINING PROTEIN"/>
    <property type="match status" value="1"/>
</dbReference>
<keyword evidence="1" id="KW-0472">Membrane</keyword>
<evidence type="ECO:0000313" key="3">
    <source>
        <dbReference type="EMBL" id="UTW10793.1"/>
    </source>
</evidence>
<reference evidence="3" key="1">
    <citation type="submission" date="2021-04" db="EMBL/GenBank/DDBJ databases">
        <title>Oceanospirillales bacteria with DddD are important DMSP degraders in coastal seawater.</title>
        <authorList>
            <person name="Liu J."/>
        </authorList>
    </citation>
    <scope>NUCLEOTIDE SEQUENCE</scope>
    <source>
        <strain evidence="3">D13-1</strain>
    </source>
</reference>
<gene>
    <name evidence="3" type="ORF">KDW95_16065</name>
</gene>
<accession>A0ABY5HEY5</accession>
<feature type="transmembrane region" description="Helical" evidence="1">
    <location>
        <begin position="173"/>
        <end position="196"/>
    </location>
</feature>
<protein>
    <submittedName>
        <fullName evidence="3">EamA family transporter</fullName>
    </submittedName>
</protein>
<feature type="transmembrane region" description="Helical" evidence="1">
    <location>
        <begin position="117"/>
        <end position="135"/>
    </location>
</feature>
<keyword evidence="1" id="KW-0812">Transmembrane</keyword>
<proteinExistence type="predicted"/>
<evidence type="ECO:0000313" key="4">
    <source>
        <dbReference type="Proteomes" id="UP001058461"/>
    </source>
</evidence>
<feature type="domain" description="EamA" evidence="2">
    <location>
        <begin position="9"/>
        <end position="134"/>
    </location>
</feature>
<sequence>MPIKVYLQGAALVLLAALGFSLQPLFAREVYADGANALGLVWLRFLVPSLLLLLILPRKTRRLRPGAGFLGMINGLASLCYFVALQQVSVSLTVMLLSLFPLLVFLQAWARRQESLSAVRLLALAGALAGIYCTLDGDFAGSWAGILFGFGAALFYSAYLVGAPRWMPAGDALGSSAWTLIGAALVFSVPAVLGYADLPQGAWGWSAVLALGILSTFIPFLLLIKGIGLLQRQFDVAIFSTLEPVASVFWAWLLLHETLSENSILGGVLVLGAALLMIWSQSRVPSVKPALAG</sequence>
<evidence type="ECO:0000259" key="2">
    <source>
        <dbReference type="Pfam" id="PF00892"/>
    </source>
</evidence>
<dbReference type="Pfam" id="PF00892">
    <property type="entry name" value="EamA"/>
    <property type="match status" value="2"/>
</dbReference>
<feature type="transmembrane region" description="Helical" evidence="1">
    <location>
        <begin position="262"/>
        <end position="279"/>
    </location>
</feature>
<keyword evidence="1" id="KW-1133">Transmembrane helix</keyword>
<feature type="transmembrane region" description="Helical" evidence="1">
    <location>
        <begin position="67"/>
        <end position="84"/>
    </location>
</feature>
<feature type="domain" description="EamA" evidence="2">
    <location>
        <begin position="144"/>
        <end position="278"/>
    </location>
</feature>
<dbReference type="Proteomes" id="UP001058461">
    <property type="component" value="Chromosome"/>
</dbReference>
<dbReference type="RefSeq" id="WP_255852848.1">
    <property type="nucleotide sequence ID" value="NZ_CP073347.1"/>
</dbReference>
<organism evidence="3 4">
    <name type="scientific">Marinobacterium rhizophilum</name>
    <dbReference type="NCBI Taxonomy" id="420402"/>
    <lineage>
        <taxon>Bacteria</taxon>
        <taxon>Pseudomonadati</taxon>
        <taxon>Pseudomonadota</taxon>
        <taxon>Gammaproteobacteria</taxon>
        <taxon>Oceanospirillales</taxon>
        <taxon>Oceanospirillaceae</taxon>
        <taxon>Marinobacterium</taxon>
    </lineage>
</organism>
<name>A0ABY5HEY5_9GAMM</name>
<feature type="transmembrane region" description="Helical" evidence="1">
    <location>
        <begin position="37"/>
        <end position="55"/>
    </location>
</feature>
<evidence type="ECO:0000256" key="1">
    <source>
        <dbReference type="SAM" id="Phobius"/>
    </source>
</evidence>
<dbReference type="InterPro" id="IPR000620">
    <property type="entry name" value="EamA_dom"/>
</dbReference>
<feature type="transmembrane region" description="Helical" evidence="1">
    <location>
        <begin position="90"/>
        <end position="110"/>
    </location>
</feature>
<dbReference type="PANTHER" id="PTHR22911">
    <property type="entry name" value="ACYL-MALONYL CONDENSING ENZYME-RELATED"/>
    <property type="match status" value="1"/>
</dbReference>
<dbReference type="EMBL" id="CP073347">
    <property type="protein sequence ID" value="UTW10793.1"/>
    <property type="molecule type" value="Genomic_DNA"/>
</dbReference>
<feature type="transmembrane region" description="Helical" evidence="1">
    <location>
        <begin position="141"/>
        <end position="161"/>
    </location>
</feature>
<feature type="transmembrane region" description="Helical" evidence="1">
    <location>
        <begin position="202"/>
        <end position="224"/>
    </location>
</feature>
<feature type="transmembrane region" description="Helical" evidence="1">
    <location>
        <begin position="236"/>
        <end position="256"/>
    </location>
</feature>
<dbReference type="SUPFAM" id="SSF103481">
    <property type="entry name" value="Multidrug resistance efflux transporter EmrE"/>
    <property type="match status" value="2"/>
</dbReference>